<dbReference type="CDD" id="cd00090">
    <property type="entry name" value="HTH_ARSR"/>
    <property type="match status" value="1"/>
</dbReference>
<dbReference type="InterPro" id="IPR036390">
    <property type="entry name" value="WH_DNA-bd_sf"/>
</dbReference>
<dbReference type="InterPro" id="IPR036388">
    <property type="entry name" value="WH-like_DNA-bd_sf"/>
</dbReference>
<organism evidence="5 6">
    <name type="scientific">Pseudonocardia eucalypti</name>
    <dbReference type="NCBI Taxonomy" id="648755"/>
    <lineage>
        <taxon>Bacteria</taxon>
        <taxon>Bacillati</taxon>
        <taxon>Actinomycetota</taxon>
        <taxon>Actinomycetes</taxon>
        <taxon>Pseudonocardiales</taxon>
        <taxon>Pseudonocardiaceae</taxon>
        <taxon>Pseudonocardia</taxon>
    </lineage>
</organism>
<dbReference type="SUPFAM" id="SSF46785">
    <property type="entry name" value="Winged helix' DNA-binding domain"/>
    <property type="match status" value="1"/>
</dbReference>
<keyword evidence="3" id="KW-0804">Transcription</keyword>
<name>A0ABP9QWP6_9PSEU</name>
<gene>
    <name evidence="5" type="ORF">GCM10023321_63530</name>
</gene>
<proteinExistence type="predicted"/>
<accession>A0ABP9QWP6</accession>
<evidence type="ECO:0000256" key="3">
    <source>
        <dbReference type="ARBA" id="ARBA00023163"/>
    </source>
</evidence>
<dbReference type="EMBL" id="BAABJP010000041">
    <property type="protein sequence ID" value="GAA5168854.1"/>
    <property type="molecule type" value="Genomic_DNA"/>
</dbReference>
<dbReference type="PANTHER" id="PTHR33204">
    <property type="entry name" value="TRANSCRIPTIONAL REGULATOR, MARR FAMILY"/>
    <property type="match status" value="1"/>
</dbReference>
<evidence type="ECO:0000313" key="6">
    <source>
        <dbReference type="Proteomes" id="UP001428817"/>
    </source>
</evidence>
<evidence type="ECO:0000256" key="2">
    <source>
        <dbReference type="ARBA" id="ARBA00023125"/>
    </source>
</evidence>
<evidence type="ECO:0000313" key="5">
    <source>
        <dbReference type="EMBL" id="GAA5168854.1"/>
    </source>
</evidence>
<reference evidence="6" key="1">
    <citation type="journal article" date="2019" name="Int. J. Syst. Evol. Microbiol.">
        <title>The Global Catalogue of Microorganisms (GCM) 10K type strain sequencing project: providing services to taxonomists for standard genome sequencing and annotation.</title>
        <authorList>
            <consortium name="The Broad Institute Genomics Platform"/>
            <consortium name="The Broad Institute Genome Sequencing Center for Infectious Disease"/>
            <person name="Wu L."/>
            <person name="Ma J."/>
        </authorList>
    </citation>
    <scope>NUCLEOTIDE SEQUENCE [LARGE SCALE GENOMIC DNA]</scope>
    <source>
        <strain evidence="6">JCM 18303</strain>
    </source>
</reference>
<keyword evidence="2" id="KW-0238">DNA-binding</keyword>
<dbReference type="RefSeq" id="WP_185061443.1">
    <property type="nucleotide sequence ID" value="NZ_BAABJP010000041.1"/>
</dbReference>
<evidence type="ECO:0000256" key="1">
    <source>
        <dbReference type="ARBA" id="ARBA00023015"/>
    </source>
</evidence>
<dbReference type="Proteomes" id="UP001428817">
    <property type="component" value="Unassembled WGS sequence"/>
</dbReference>
<keyword evidence="1" id="KW-0805">Transcription regulation</keyword>
<feature type="domain" description="HTH hxlR-type" evidence="4">
    <location>
        <begin position="11"/>
        <end position="108"/>
    </location>
</feature>
<dbReference type="InterPro" id="IPR001845">
    <property type="entry name" value="HTH_ArsR_DNA-bd_dom"/>
</dbReference>
<evidence type="ECO:0000259" key="4">
    <source>
        <dbReference type="PROSITE" id="PS51118"/>
    </source>
</evidence>
<sequence>MLDSDYPGQVCSIARALEVVGERWTLLILRDALLGPCRFDDLVESLGVTRTVLSNRLAKLVEHGLLERRRYQVRPERFEYLPTPKALELLPVLGGLMAWGDRHYPHPAGPPRRIVHRHCGGGVTPRYSCDRCGSTPAPAEVHTELNPALAPGAPRH</sequence>
<dbReference type="Gene3D" id="1.10.10.10">
    <property type="entry name" value="Winged helix-like DNA-binding domain superfamily/Winged helix DNA-binding domain"/>
    <property type="match status" value="1"/>
</dbReference>
<dbReference type="SMART" id="SM00418">
    <property type="entry name" value="HTH_ARSR"/>
    <property type="match status" value="1"/>
</dbReference>
<keyword evidence="6" id="KW-1185">Reference proteome</keyword>
<protein>
    <submittedName>
        <fullName evidence="5">Helix-turn-helix domain-containing protein</fullName>
    </submittedName>
</protein>
<comment type="caution">
    <text evidence="5">The sequence shown here is derived from an EMBL/GenBank/DDBJ whole genome shotgun (WGS) entry which is preliminary data.</text>
</comment>
<dbReference type="Pfam" id="PF01638">
    <property type="entry name" value="HxlR"/>
    <property type="match status" value="1"/>
</dbReference>
<dbReference type="PANTHER" id="PTHR33204:SF18">
    <property type="entry name" value="TRANSCRIPTIONAL REGULATORY PROTEIN"/>
    <property type="match status" value="1"/>
</dbReference>
<dbReference type="InterPro" id="IPR011991">
    <property type="entry name" value="ArsR-like_HTH"/>
</dbReference>
<dbReference type="PROSITE" id="PS51118">
    <property type="entry name" value="HTH_HXLR"/>
    <property type="match status" value="1"/>
</dbReference>
<dbReference type="InterPro" id="IPR002577">
    <property type="entry name" value="HTH_HxlR"/>
</dbReference>